<keyword evidence="3" id="KW-1003">Cell membrane</keyword>
<feature type="domain" description="Type VII secretion system protein EccE" evidence="8">
    <location>
        <begin position="199"/>
        <end position="307"/>
    </location>
</feature>
<keyword evidence="10" id="KW-1185">Reference proteome</keyword>
<organism evidence="9 10">
    <name type="scientific">Streptomyces smaragdinus</name>
    <dbReference type="NCBI Taxonomy" id="2585196"/>
    <lineage>
        <taxon>Bacteria</taxon>
        <taxon>Bacillati</taxon>
        <taxon>Actinomycetota</taxon>
        <taxon>Actinomycetes</taxon>
        <taxon>Kitasatosporales</taxon>
        <taxon>Streptomycetaceae</taxon>
        <taxon>Streptomyces</taxon>
    </lineage>
</organism>
<feature type="transmembrane region" description="Helical" evidence="7">
    <location>
        <begin position="12"/>
        <end position="34"/>
    </location>
</feature>
<evidence type="ECO:0000313" key="10">
    <source>
        <dbReference type="Proteomes" id="UP000466345"/>
    </source>
</evidence>
<reference evidence="9 10" key="1">
    <citation type="submission" date="2019-10" db="EMBL/GenBank/DDBJ databases">
        <title>Streptomyces smaragdinus sp. nov. and Streptomyces fabii sp. nov., isolated from the gut of fungus growing-termite Macrotermes natalensis.</title>
        <authorList>
            <person name="Schwitalla J."/>
            <person name="Benndorf R."/>
            <person name="Martin K."/>
            <person name="De Beer W."/>
            <person name="Kaster A.-K."/>
            <person name="Vollmers J."/>
            <person name="Poulsen M."/>
            <person name="Beemelmanns C."/>
        </authorList>
    </citation>
    <scope>NUCLEOTIDE SEQUENCE [LARGE SCALE GENOMIC DNA]</scope>
    <source>
        <strain evidence="9 10">RB5</strain>
    </source>
</reference>
<evidence type="ECO:0000256" key="1">
    <source>
        <dbReference type="ARBA" id="ARBA00004236"/>
    </source>
</evidence>
<accession>A0A7K0CS42</accession>
<evidence type="ECO:0000256" key="7">
    <source>
        <dbReference type="SAM" id="Phobius"/>
    </source>
</evidence>
<evidence type="ECO:0000256" key="4">
    <source>
        <dbReference type="ARBA" id="ARBA00022692"/>
    </source>
</evidence>
<dbReference type="Pfam" id="PF11203">
    <property type="entry name" value="EccE"/>
    <property type="match status" value="1"/>
</dbReference>
<dbReference type="InterPro" id="IPR050051">
    <property type="entry name" value="EccE_dom"/>
</dbReference>
<evidence type="ECO:0000256" key="2">
    <source>
        <dbReference type="ARBA" id="ARBA00007759"/>
    </source>
</evidence>
<keyword evidence="6 7" id="KW-0472">Membrane</keyword>
<comment type="caution">
    <text evidence="9">The sequence shown here is derived from an EMBL/GenBank/DDBJ whole genome shotgun (WGS) entry which is preliminary data.</text>
</comment>
<comment type="subcellular location">
    <subcellularLocation>
        <location evidence="1">Cell membrane</location>
    </subcellularLocation>
</comment>
<dbReference type="AlphaFoldDB" id="A0A7K0CS42"/>
<proteinExistence type="inferred from homology"/>
<evidence type="ECO:0000256" key="5">
    <source>
        <dbReference type="ARBA" id="ARBA00022989"/>
    </source>
</evidence>
<dbReference type="Proteomes" id="UP000466345">
    <property type="component" value="Unassembled WGS sequence"/>
</dbReference>
<sequence>MALRTEPRASRLGPIPLAQLVLIELGLAIVVGGAAIDDALVVPAAGVAIALALIALLRRRQRSIPDRWATGSAYRRRKGFVPPLPEPGADPALTPAVECVPGLKSYAFLDRDRRTVGMLGDGTFLTALVLVEAGASALRPAFGARALPLRVLEGALDVDGITVESVQIVQHVQPAPAPHLPEQAIARRSYAPLQEATKAPALRLTWVAVKLDPELCREAVEARGGGLEGAQKCLVRAADHVASRITGAGFRATVLDEAGLIGALATSACANPLATARAGQPDAPLTKRTKENLRSWQCDDRWHTTFSIASWPAMGRGAAPLPRLVSALTSGPALATTFSLTVQRGPRRDATRVHGHLRVTGRSESELNQVRRQAERLARSAKVSLVRLDREQLPGVVASLPMGGAI</sequence>
<feature type="transmembrane region" description="Helical" evidence="7">
    <location>
        <begin position="40"/>
        <end position="57"/>
    </location>
</feature>
<gene>
    <name evidence="9" type="ORF">SRB5_63690</name>
</gene>
<evidence type="ECO:0000256" key="3">
    <source>
        <dbReference type="ARBA" id="ARBA00022475"/>
    </source>
</evidence>
<evidence type="ECO:0000256" key="6">
    <source>
        <dbReference type="ARBA" id="ARBA00023136"/>
    </source>
</evidence>
<dbReference type="InterPro" id="IPR021368">
    <property type="entry name" value="T7SS_EccE"/>
</dbReference>
<keyword evidence="5 7" id="KW-1133">Transmembrane helix</keyword>
<dbReference type="GO" id="GO:0005886">
    <property type="term" value="C:plasma membrane"/>
    <property type="evidence" value="ECO:0007669"/>
    <property type="project" value="UniProtKB-SubCell"/>
</dbReference>
<dbReference type="NCBIfam" id="TIGR03923">
    <property type="entry name" value="T7SS_EccE"/>
    <property type="match status" value="1"/>
</dbReference>
<comment type="similarity">
    <text evidence="2">Belongs to the EccE family.</text>
</comment>
<evidence type="ECO:0000259" key="8">
    <source>
        <dbReference type="Pfam" id="PF11203"/>
    </source>
</evidence>
<dbReference type="EMBL" id="WEGJ01000047">
    <property type="protein sequence ID" value="MQY16173.1"/>
    <property type="molecule type" value="Genomic_DNA"/>
</dbReference>
<protein>
    <recommendedName>
        <fullName evidence="8">Type VII secretion system protein EccE domain-containing protein</fullName>
    </recommendedName>
</protein>
<evidence type="ECO:0000313" key="9">
    <source>
        <dbReference type="EMBL" id="MQY16173.1"/>
    </source>
</evidence>
<keyword evidence="4 7" id="KW-0812">Transmembrane</keyword>
<name>A0A7K0CS42_9ACTN</name>